<dbReference type="Pfam" id="PF21012">
    <property type="entry name" value="DUF6850"/>
    <property type="match status" value="1"/>
</dbReference>
<feature type="chain" id="PRO_5021499471" description="DUF6850 domain-containing protein" evidence="1">
    <location>
        <begin position="26"/>
        <end position="508"/>
    </location>
</feature>
<dbReference type="KEGG" id="acou:A5CBH24_24650"/>
<evidence type="ECO:0000256" key="1">
    <source>
        <dbReference type="SAM" id="SignalP"/>
    </source>
</evidence>
<dbReference type="GeneID" id="78343180"/>
<dbReference type="AlphaFoldDB" id="A0A4Y1WWE3"/>
<evidence type="ECO:0000313" key="3">
    <source>
        <dbReference type="EMBL" id="BBL05152.1"/>
    </source>
</evidence>
<keyword evidence="4" id="KW-1185">Reference proteome</keyword>
<protein>
    <recommendedName>
        <fullName evidence="2">DUF6850 domain-containing protein</fullName>
    </recommendedName>
</protein>
<keyword evidence="1" id="KW-0732">Signal</keyword>
<dbReference type="EMBL" id="AP019735">
    <property type="protein sequence ID" value="BBL05152.1"/>
    <property type="molecule type" value="Genomic_DNA"/>
</dbReference>
<name>A0A4Y1WWE3_9BACT</name>
<organism evidence="3 4">
    <name type="scientific">Alistipes communis</name>
    <dbReference type="NCBI Taxonomy" id="2585118"/>
    <lineage>
        <taxon>Bacteria</taxon>
        <taxon>Pseudomonadati</taxon>
        <taxon>Bacteroidota</taxon>
        <taxon>Bacteroidia</taxon>
        <taxon>Bacteroidales</taxon>
        <taxon>Rikenellaceae</taxon>
        <taxon>Alistipes</taxon>
    </lineage>
</organism>
<dbReference type="OrthoDB" id="1025008at2"/>
<gene>
    <name evidence="3" type="ORF">A5CBH24_24650</name>
</gene>
<feature type="signal peptide" evidence="1">
    <location>
        <begin position="1"/>
        <end position="25"/>
    </location>
</feature>
<reference evidence="4" key="1">
    <citation type="submission" date="2019-06" db="EMBL/GenBank/DDBJ databases">
        <title>Alistipes onderdonkii subsp. vulgaris subsp. nov., Alistipes dispar sp. nov. and Alistipes communis sp. nov., isolated from human faeces, and creation of Alistipes onderdonkii subsp. onderdonkii subsp. nov.</title>
        <authorList>
            <person name="Sakamoto M."/>
            <person name="Ikeyama N."/>
            <person name="Ogata Y."/>
            <person name="Suda W."/>
            <person name="Iino T."/>
            <person name="Hattori M."/>
            <person name="Ohkuma M."/>
        </authorList>
    </citation>
    <scope>NUCLEOTIDE SEQUENCE [LARGE SCALE GENOMIC DNA]</scope>
    <source>
        <strain evidence="4">5CBH24</strain>
    </source>
</reference>
<sequence>MKPLRLLLFCLLPLPLWSEAQTAAACDSLGILRRAEFHNAPLATLDASAYESSPAAMLYRYPVSYSTLRLQGDLRSESRPILQPEGDGVLVGTFRADSYLRLDEQSVVTAGASYERGRTDNVRWNSTADYRLLRPFVLADSVGGDLSTEEYAFRGAYVRRDGRINYGIGINYRARHEFRQIDPRPHNIVNDLTGTIGAGFSTDRSLIALTARGRIYKQSQEVGFFDERGANTVEFLMTGLGNYFARYVGSEDQSLFYKGKGYALSLTAVPSRTCGWSALLQYERFSNRNIFSELNYAPAGRLVTQTLSGSVARRYERGGFAVEGSYELRQGFENVVDNGETADYRILGEFAMYRNRTLRLAAGGMVTWNRPQTDYTLAPSVGYFRTSADYPYPKREIALSTAGAGCDLHLTRHGQRGTLRATVGGRYAVNLTRHTLLTDSRLDPDIGAMLFDSVDRMTADVVELTAALRAERELRRSLALFVDASWRPGIYMDGVRVHLATIACGICF</sequence>
<feature type="domain" description="DUF6850" evidence="2">
    <location>
        <begin position="54"/>
        <end position="488"/>
    </location>
</feature>
<dbReference type="InterPro" id="IPR049236">
    <property type="entry name" value="DUF6850"/>
</dbReference>
<dbReference type="RefSeq" id="WP_141413380.1">
    <property type="nucleotide sequence ID" value="NZ_AP019735.1"/>
</dbReference>
<evidence type="ECO:0000313" key="4">
    <source>
        <dbReference type="Proteomes" id="UP000318946"/>
    </source>
</evidence>
<evidence type="ECO:0000259" key="2">
    <source>
        <dbReference type="Pfam" id="PF21012"/>
    </source>
</evidence>
<accession>A0A4Y1WWE3</accession>
<proteinExistence type="predicted"/>
<dbReference type="Proteomes" id="UP000318946">
    <property type="component" value="Chromosome"/>
</dbReference>